<feature type="coiled-coil region" evidence="2">
    <location>
        <begin position="680"/>
        <end position="707"/>
    </location>
</feature>
<evidence type="ECO:0000259" key="5">
    <source>
        <dbReference type="Pfam" id="PF17829"/>
    </source>
</evidence>
<sequence>MKSFNIVRLPLFLSPLTLLFPILTAALGQDPTITTIKPKNDTSSPLQIAGKGLNGQILVSKEEWWGVLRAVEDLAGDLGKVVSENLTLAYWSGNAVRSASTRGSDSGSEGSGSGSSRPPPPHQVSGQHNGNGEGAVVGDIANPGGDTGHDATVDSGNGGGIEVLYTYRAPTNNINYTLGPEQNFTGPTLYPSSHACTVLIVGTLTQSPLITQLISSGHLDPNPIRGKWEAFMSVIISNPLPGIDNAMVIVGSDLRGTIYGLYDISEQAGVSPWWWWADVPVRKQDGVWALSPNPTQQHGSGPIYPPPGAPSGGMQVLKIQDTPSVRYRGFFLNDEQPALTNWINANYPKGKYGPGFNHYFHSRVFELLLRLRANYFWPAQWNSMFNVDDYANQPLADAYGIVMGTSHTEPMTRATKEWSTFGKEYGGNGQWEYHTNNASVIPFFEYGAQRAAPYVANTLFTMSMRGSGDTALSLTQAEAISVLGDVVTKQREILGEVFQGKNVTEIPQTWCLYSEVQGYYDAGMTVPEDITLLWADDNFGNVRRLPLDNETSRSGGAGVYYHVDYVGPPRDYKWINTIQLEKTVEQMQLASARQANRIWMLNVGDLKPLEIPINHFMDLAYNTPQWGYDSVPKWLTLWAAREFGPEYASNISGIVDKYGMLAARRRYENIDMTVYSVINYNEADAVLAQWEQLAQEAQAVYDKLGADWKPAYYEMILQPVLGGQVVNQIHIGAGKNAHYTEQKRNAANEVFQEVLDAFKKDHNLTQRYHNLLDGKWNHFLDQTHLGYDYWQQPMRNALPPMTYVQALETSLAGNIGVGIDGSNATVSGDDNYHTLSSEVLTLPPMDPYGPQTRYIDIFARGLLGCSWTINASQPYVHLSQASGITGGSNGTDTRIYVSVDWSSAPQAPNSTVVTLLISSSCEDGQWGNYDPPSVLLPVNNTIVPANFSNGFVESDGHISIEADHTSSSTSVNGVSYITLPGLGRTSSGVTLHPVLAPTQSTTTGPVLLYNLYTFTPTPIANITLFISAALNQNGRERTLKYAVAMDDETPQVIQFVPSSVSTAIFPAGWAGAVVDGVWGQSSGNTTTTSHTALKKAGEHTLRIWAIEPGLVFQKVIVDLGGVRRSYLGPPESFRIGGREVVGKAKTNLAGLDVRRWATGVD</sequence>
<dbReference type="Gene3D" id="2.60.120.1620">
    <property type="match status" value="1"/>
</dbReference>
<dbReference type="Pfam" id="PF17829">
    <property type="entry name" value="GH115_C"/>
    <property type="match status" value="1"/>
</dbReference>
<reference evidence="6" key="1">
    <citation type="submission" date="2020-10" db="EMBL/GenBank/DDBJ databases">
        <title>Genome Sequence of Monilinia vaccinii-corymbosi Sheds Light on Mummy Berry Disease Infection of Blueberry and Mating Type.</title>
        <authorList>
            <person name="Yow A.G."/>
            <person name="Zhang Y."/>
            <person name="Bansal K."/>
            <person name="Eacker S.M."/>
            <person name="Sullivan S."/>
            <person name="Liachko I."/>
            <person name="Cubeta M.A."/>
            <person name="Rollins J.A."/>
            <person name="Ashrafi H."/>
        </authorList>
    </citation>
    <scope>NUCLEOTIDE SEQUENCE</scope>
    <source>
        <strain evidence="6">RL-1</strain>
    </source>
</reference>
<feature type="chain" id="PRO_5032710530" description="Gylcosyl hydrolase 115 C-terminal domain-containing protein" evidence="4">
    <location>
        <begin position="29"/>
        <end position="1161"/>
    </location>
</feature>
<dbReference type="InterPro" id="IPR031924">
    <property type="entry name" value="GH115"/>
</dbReference>
<evidence type="ECO:0000256" key="4">
    <source>
        <dbReference type="SAM" id="SignalP"/>
    </source>
</evidence>
<keyword evidence="2" id="KW-0175">Coiled coil</keyword>
<evidence type="ECO:0000256" key="2">
    <source>
        <dbReference type="SAM" id="Coils"/>
    </source>
</evidence>
<proteinExistence type="predicted"/>
<evidence type="ECO:0000256" key="3">
    <source>
        <dbReference type="SAM" id="MobiDB-lite"/>
    </source>
</evidence>
<dbReference type="OrthoDB" id="4849794at2759"/>
<dbReference type="Pfam" id="PF15979">
    <property type="entry name" value="Glyco_hydro_115"/>
    <property type="match status" value="1"/>
</dbReference>
<organism evidence="6 7">
    <name type="scientific">Monilinia vaccinii-corymbosi</name>
    <dbReference type="NCBI Taxonomy" id="61207"/>
    <lineage>
        <taxon>Eukaryota</taxon>
        <taxon>Fungi</taxon>
        <taxon>Dikarya</taxon>
        <taxon>Ascomycota</taxon>
        <taxon>Pezizomycotina</taxon>
        <taxon>Leotiomycetes</taxon>
        <taxon>Helotiales</taxon>
        <taxon>Sclerotiniaceae</taxon>
        <taxon>Monilinia</taxon>
    </lineage>
</organism>
<dbReference type="AlphaFoldDB" id="A0A8A3PMY1"/>
<keyword evidence="1" id="KW-0378">Hydrolase</keyword>
<protein>
    <recommendedName>
        <fullName evidence="5">Gylcosyl hydrolase 115 C-terminal domain-containing protein</fullName>
    </recommendedName>
</protein>
<dbReference type="InterPro" id="IPR042301">
    <property type="entry name" value="GH115_sf"/>
</dbReference>
<dbReference type="Gene3D" id="1.20.58.2150">
    <property type="match status" value="1"/>
</dbReference>
<dbReference type="InterPro" id="IPR029018">
    <property type="entry name" value="Hex-like_dom2"/>
</dbReference>
<dbReference type="PANTHER" id="PTHR37842">
    <property type="match status" value="1"/>
</dbReference>
<feature type="domain" description="Gylcosyl hydrolase 115 C-terminal" evidence="5">
    <location>
        <begin position="950"/>
        <end position="1131"/>
    </location>
</feature>
<dbReference type="EMBL" id="CP063411">
    <property type="protein sequence ID" value="QSZ36363.1"/>
    <property type="molecule type" value="Genomic_DNA"/>
</dbReference>
<keyword evidence="7" id="KW-1185">Reference proteome</keyword>
<feature type="signal peptide" evidence="4">
    <location>
        <begin position="1"/>
        <end position="28"/>
    </location>
</feature>
<dbReference type="Gene3D" id="3.20.20.520">
    <property type="entry name" value="Glycosyl hydrolase family 115"/>
    <property type="match status" value="1"/>
</dbReference>
<keyword evidence="4" id="KW-0732">Signal</keyword>
<dbReference type="InterPro" id="IPR041437">
    <property type="entry name" value="GH115_C"/>
</dbReference>
<feature type="region of interest" description="Disordered" evidence="3">
    <location>
        <begin position="98"/>
        <end position="155"/>
    </location>
</feature>
<evidence type="ECO:0000313" key="7">
    <source>
        <dbReference type="Proteomes" id="UP000672032"/>
    </source>
</evidence>
<accession>A0A8A3PMY1</accession>
<dbReference type="GO" id="GO:0016787">
    <property type="term" value="F:hydrolase activity"/>
    <property type="evidence" value="ECO:0007669"/>
    <property type="project" value="UniProtKB-KW"/>
</dbReference>
<evidence type="ECO:0000256" key="1">
    <source>
        <dbReference type="ARBA" id="ARBA00022801"/>
    </source>
</evidence>
<gene>
    <name evidence="6" type="ORF">DSL72_006239</name>
</gene>
<dbReference type="Proteomes" id="UP000672032">
    <property type="component" value="Chromosome 7"/>
</dbReference>
<name>A0A8A3PMY1_9HELO</name>
<evidence type="ECO:0000313" key="6">
    <source>
        <dbReference type="EMBL" id="QSZ36363.1"/>
    </source>
</evidence>
<dbReference type="PANTHER" id="PTHR37842:SF2">
    <property type="entry name" value="GYLCOSYL HYDROLASE 115 C-TERMINAL DOMAIN-CONTAINING PROTEIN"/>
    <property type="match status" value="1"/>
</dbReference>
<dbReference type="Gene3D" id="3.30.379.10">
    <property type="entry name" value="Chitobiase/beta-hexosaminidase domain 2-like"/>
    <property type="match status" value="1"/>
</dbReference>